<gene>
    <name evidence="1" type="ORF">B0H17DRAFT_1198080</name>
</gene>
<dbReference type="SUPFAM" id="SSF52047">
    <property type="entry name" value="RNI-like"/>
    <property type="match status" value="1"/>
</dbReference>
<name>A0AAD7DRF6_MYCRO</name>
<dbReference type="AlphaFoldDB" id="A0AAD7DRF6"/>
<sequence length="507" mass="54894">MHSALLLDDVLRQILALCPVGCLPAVASSCQAWRDPALDGIWCHIGSLVPLLNLIPGLLCVDGVYTIASEGPIDLSIFNSYAARVKHITQRHDTRVHPALLSILSAPGITILNMLTATRLSSTDPNCLPAVLSLSPRLRQLDLDCGFKNKGLADDGPSIYIEKLLRVASNIEAFRLRGSPNQRLNAGISQMSNLCSLTLRTGAFLTGETLVAISAFPRLAELHVEAGHLDIDTLTEAWPMSAPDVGCFRSLQNLRVCAQAPVLELLLKTIPPICTLRIEATTPSASEPTVCWSRIFDLIRVNASQTLEELTIEHHLEDIDLNDTITTPGTDTHTHTSTPSTQNNRITFDIIRLLAPLRHLRHLTIDTTRMPDLCDEEVEALATWWPGLEHLDLGALHSSECTPGPLASSPRATLACLRAFASSTPMLETLILPLSIAGVSALPSAAVSSASAKLSRATLSSPTPPPDPAALARYLHGFFPRLTDVEGTDRHEAEWGEVQLLLRGLHN</sequence>
<evidence type="ECO:0000313" key="1">
    <source>
        <dbReference type="EMBL" id="KAJ7696569.1"/>
    </source>
</evidence>
<protein>
    <recommendedName>
        <fullName evidence="3">F-box domain-containing protein</fullName>
    </recommendedName>
</protein>
<keyword evidence="2" id="KW-1185">Reference proteome</keyword>
<dbReference type="Gene3D" id="3.80.10.10">
    <property type="entry name" value="Ribonuclease Inhibitor"/>
    <property type="match status" value="1"/>
</dbReference>
<organism evidence="1 2">
    <name type="scientific">Mycena rosella</name>
    <name type="common">Pink bonnet</name>
    <name type="synonym">Agaricus rosellus</name>
    <dbReference type="NCBI Taxonomy" id="1033263"/>
    <lineage>
        <taxon>Eukaryota</taxon>
        <taxon>Fungi</taxon>
        <taxon>Dikarya</taxon>
        <taxon>Basidiomycota</taxon>
        <taxon>Agaricomycotina</taxon>
        <taxon>Agaricomycetes</taxon>
        <taxon>Agaricomycetidae</taxon>
        <taxon>Agaricales</taxon>
        <taxon>Marasmiineae</taxon>
        <taxon>Mycenaceae</taxon>
        <taxon>Mycena</taxon>
    </lineage>
</organism>
<proteinExistence type="predicted"/>
<evidence type="ECO:0000313" key="2">
    <source>
        <dbReference type="Proteomes" id="UP001221757"/>
    </source>
</evidence>
<dbReference type="InterPro" id="IPR032675">
    <property type="entry name" value="LRR_dom_sf"/>
</dbReference>
<evidence type="ECO:0008006" key="3">
    <source>
        <dbReference type="Google" id="ProtNLM"/>
    </source>
</evidence>
<dbReference type="EMBL" id="JARKIE010000034">
    <property type="protein sequence ID" value="KAJ7696569.1"/>
    <property type="molecule type" value="Genomic_DNA"/>
</dbReference>
<reference evidence="1" key="1">
    <citation type="submission" date="2023-03" db="EMBL/GenBank/DDBJ databases">
        <title>Massive genome expansion in bonnet fungi (Mycena s.s.) driven by repeated elements and novel gene families across ecological guilds.</title>
        <authorList>
            <consortium name="Lawrence Berkeley National Laboratory"/>
            <person name="Harder C.B."/>
            <person name="Miyauchi S."/>
            <person name="Viragh M."/>
            <person name="Kuo A."/>
            <person name="Thoen E."/>
            <person name="Andreopoulos B."/>
            <person name="Lu D."/>
            <person name="Skrede I."/>
            <person name="Drula E."/>
            <person name="Henrissat B."/>
            <person name="Morin E."/>
            <person name="Kohler A."/>
            <person name="Barry K."/>
            <person name="LaButti K."/>
            <person name="Morin E."/>
            <person name="Salamov A."/>
            <person name="Lipzen A."/>
            <person name="Mereny Z."/>
            <person name="Hegedus B."/>
            <person name="Baldrian P."/>
            <person name="Stursova M."/>
            <person name="Weitz H."/>
            <person name="Taylor A."/>
            <person name="Grigoriev I.V."/>
            <person name="Nagy L.G."/>
            <person name="Martin F."/>
            <person name="Kauserud H."/>
        </authorList>
    </citation>
    <scope>NUCLEOTIDE SEQUENCE</scope>
    <source>
        <strain evidence="1">CBHHK067</strain>
    </source>
</reference>
<dbReference type="Proteomes" id="UP001221757">
    <property type="component" value="Unassembled WGS sequence"/>
</dbReference>
<accession>A0AAD7DRF6</accession>
<comment type="caution">
    <text evidence="1">The sequence shown here is derived from an EMBL/GenBank/DDBJ whole genome shotgun (WGS) entry which is preliminary data.</text>
</comment>